<reference evidence="2" key="1">
    <citation type="submission" date="2020-08" db="EMBL/GenBank/DDBJ databases">
        <title>Novel species isolated from subtropical streams in China.</title>
        <authorList>
            <person name="Lu H."/>
        </authorList>
    </citation>
    <scope>NUCLEOTIDE SEQUENCE</scope>
    <source>
        <strain evidence="2">KACC 12607</strain>
    </source>
</reference>
<evidence type="ECO:0000313" key="3">
    <source>
        <dbReference type="Proteomes" id="UP000634011"/>
    </source>
</evidence>
<dbReference type="PANTHER" id="PTHR14237:SF19">
    <property type="entry name" value="MITOCHONDRIAL AMIDOXIME REDUCING COMPONENT 1"/>
    <property type="match status" value="1"/>
</dbReference>
<dbReference type="Pfam" id="PF03473">
    <property type="entry name" value="MOSC"/>
    <property type="match status" value="1"/>
</dbReference>
<comment type="caution">
    <text evidence="2">The sequence shown here is derived from an EMBL/GenBank/DDBJ whole genome shotgun (WGS) entry which is preliminary data.</text>
</comment>
<dbReference type="RefSeq" id="WP_186913518.1">
    <property type="nucleotide sequence ID" value="NZ_JACOFV010000015.1"/>
</dbReference>
<dbReference type="EMBL" id="JACOFV010000015">
    <property type="protein sequence ID" value="MBC3863577.1"/>
    <property type="molecule type" value="Genomic_DNA"/>
</dbReference>
<dbReference type="InterPro" id="IPR005302">
    <property type="entry name" value="MoCF_Sase_C"/>
</dbReference>
<dbReference type="PROSITE" id="PS51340">
    <property type="entry name" value="MOSC"/>
    <property type="match status" value="1"/>
</dbReference>
<dbReference type="PANTHER" id="PTHR14237">
    <property type="entry name" value="MOLYBDOPTERIN COFACTOR SULFURASE MOSC"/>
    <property type="match status" value="1"/>
</dbReference>
<evidence type="ECO:0000259" key="1">
    <source>
        <dbReference type="PROSITE" id="PS51340"/>
    </source>
</evidence>
<dbReference type="GO" id="GO:0030170">
    <property type="term" value="F:pyridoxal phosphate binding"/>
    <property type="evidence" value="ECO:0007669"/>
    <property type="project" value="InterPro"/>
</dbReference>
<dbReference type="SUPFAM" id="SSF141673">
    <property type="entry name" value="MOSC N-terminal domain-like"/>
    <property type="match status" value="1"/>
</dbReference>
<protein>
    <submittedName>
        <fullName evidence="2">MOSC N-terminal beta barrel domain-containing protein</fullName>
    </submittedName>
</protein>
<dbReference type="SUPFAM" id="SSF50800">
    <property type="entry name" value="PK beta-barrel domain-like"/>
    <property type="match status" value="1"/>
</dbReference>
<dbReference type="GO" id="GO:0003824">
    <property type="term" value="F:catalytic activity"/>
    <property type="evidence" value="ECO:0007669"/>
    <property type="project" value="InterPro"/>
</dbReference>
<feature type="domain" description="MOSC" evidence="1">
    <location>
        <begin position="126"/>
        <end position="282"/>
    </location>
</feature>
<name>A0A923KJ08_9BURK</name>
<sequence>MPNITDLTIYPIKSCAGISVSEATVTATGLSVGGVHDREWMLVDLQGQFISQREYPQMARIRCTIAADSLRVDFDEMPSLLLPLARNTHTASEKAIPVVIWEFALLADDAGDAAAAWFSQALNKSCRLVRFSEQAQRFANTKWTGDKLVPTRFSDGYPLLLVSQASLDDLNQKAIAQGRTPVPMNRFRPNIVLDGIEAFEEDYAETYSIGDGIQLRPVKPCPRCPMPAVDQTTGEVGPNPVDILQSYRANPIVDGEITFGMNVIVENGIGHILSVGDNVEIAIAF</sequence>
<dbReference type="GO" id="GO:0030151">
    <property type="term" value="F:molybdenum ion binding"/>
    <property type="evidence" value="ECO:0007669"/>
    <property type="project" value="InterPro"/>
</dbReference>
<keyword evidence="3" id="KW-1185">Reference proteome</keyword>
<dbReference type="InterPro" id="IPR011037">
    <property type="entry name" value="Pyrv_Knase-like_insert_dom_sf"/>
</dbReference>
<organism evidence="2 3">
    <name type="scientific">Undibacterium jejuense</name>
    <dbReference type="NCBI Taxonomy" id="1344949"/>
    <lineage>
        <taxon>Bacteria</taxon>
        <taxon>Pseudomonadati</taxon>
        <taxon>Pseudomonadota</taxon>
        <taxon>Betaproteobacteria</taxon>
        <taxon>Burkholderiales</taxon>
        <taxon>Oxalobacteraceae</taxon>
        <taxon>Undibacterium</taxon>
    </lineage>
</organism>
<evidence type="ECO:0000313" key="2">
    <source>
        <dbReference type="EMBL" id="MBC3863577.1"/>
    </source>
</evidence>
<accession>A0A923KJ08</accession>
<dbReference type="InterPro" id="IPR005303">
    <property type="entry name" value="MOCOS_middle"/>
</dbReference>
<gene>
    <name evidence="2" type="ORF">H8K32_15835</name>
</gene>
<proteinExistence type="predicted"/>
<dbReference type="Proteomes" id="UP000634011">
    <property type="component" value="Unassembled WGS sequence"/>
</dbReference>
<dbReference type="AlphaFoldDB" id="A0A923KJ08"/>
<dbReference type="Pfam" id="PF03476">
    <property type="entry name" value="MOSC_N"/>
    <property type="match status" value="1"/>
</dbReference>